<evidence type="ECO:0000313" key="3">
    <source>
        <dbReference type="Proteomes" id="UP000823914"/>
    </source>
</evidence>
<evidence type="ECO:0000313" key="2">
    <source>
        <dbReference type="EMBL" id="MBU3849909.1"/>
    </source>
</evidence>
<keyword evidence="1" id="KW-0472">Membrane</keyword>
<dbReference type="InterPro" id="IPR012427">
    <property type="entry name" value="DUF1622"/>
</dbReference>
<dbReference type="Pfam" id="PF07784">
    <property type="entry name" value="DUF1622"/>
    <property type="match status" value="1"/>
</dbReference>
<protein>
    <submittedName>
        <fullName evidence="2">DUF1622 domain-containing protein</fullName>
    </submittedName>
</protein>
<dbReference type="PANTHER" id="PTHR38468:SF1">
    <property type="entry name" value="SLL0939 PROTEIN"/>
    <property type="match status" value="1"/>
</dbReference>
<dbReference type="Proteomes" id="UP000823914">
    <property type="component" value="Unassembled WGS sequence"/>
</dbReference>
<sequence>MHFLEELALIISFISIFVVVYGTFVATGAFIKTEIVRFKKKYNIQRLRVLRADLGTYLLFALELLIAADILKTIVEPGVQELGILAGVVVLRTVLSYFLNKEILEIDKERREHPEIFEEKYY</sequence>
<reference evidence="2" key="2">
    <citation type="submission" date="2021-04" db="EMBL/GenBank/DDBJ databases">
        <authorList>
            <person name="Gilroy R."/>
        </authorList>
    </citation>
    <scope>NUCLEOTIDE SEQUENCE</scope>
    <source>
        <strain evidence="2">Gambia15-2214</strain>
    </source>
</reference>
<dbReference type="AlphaFoldDB" id="A0A9E2L1B5"/>
<dbReference type="EMBL" id="JAHLFV010000117">
    <property type="protein sequence ID" value="MBU3849909.1"/>
    <property type="molecule type" value="Genomic_DNA"/>
</dbReference>
<feature type="transmembrane region" description="Helical" evidence="1">
    <location>
        <begin position="6"/>
        <end position="31"/>
    </location>
</feature>
<reference evidence="2" key="1">
    <citation type="journal article" date="2021" name="PeerJ">
        <title>Extensive microbial diversity within the chicken gut microbiome revealed by metagenomics and culture.</title>
        <authorList>
            <person name="Gilroy R."/>
            <person name="Ravi A."/>
            <person name="Getino M."/>
            <person name="Pursley I."/>
            <person name="Horton D.L."/>
            <person name="Alikhan N.F."/>
            <person name="Baker D."/>
            <person name="Gharbi K."/>
            <person name="Hall N."/>
            <person name="Watson M."/>
            <person name="Adriaenssens E.M."/>
            <person name="Foster-Nyarko E."/>
            <person name="Jarju S."/>
            <person name="Secka A."/>
            <person name="Antonio M."/>
            <person name="Oren A."/>
            <person name="Chaudhuri R.R."/>
            <person name="La Ragione R."/>
            <person name="Hildebrand F."/>
            <person name="Pallen M.J."/>
        </authorList>
    </citation>
    <scope>NUCLEOTIDE SEQUENCE</scope>
    <source>
        <strain evidence="2">Gambia15-2214</strain>
    </source>
</reference>
<accession>A0A9E2L1B5</accession>
<name>A0A9E2L1B5_9SPIR</name>
<keyword evidence="1" id="KW-1133">Transmembrane helix</keyword>
<proteinExistence type="predicted"/>
<gene>
    <name evidence="2" type="ORF">IAA16_05025</name>
</gene>
<evidence type="ECO:0000256" key="1">
    <source>
        <dbReference type="SAM" id="Phobius"/>
    </source>
</evidence>
<comment type="caution">
    <text evidence="2">The sequence shown here is derived from an EMBL/GenBank/DDBJ whole genome shotgun (WGS) entry which is preliminary data.</text>
</comment>
<dbReference type="PANTHER" id="PTHR38468">
    <property type="entry name" value="SLL0939 PROTEIN"/>
    <property type="match status" value="1"/>
</dbReference>
<keyword evidence="1" id="KW-0812">Transmembrane</keyword>
<organism evidence="2 3">
    <name type="scientific">Candidatus Treponema excrementipullorum</name>
    <dbReference type="NCBI Taxonomy" id="2838768"/>
    <lineage>
        <taxon>Bacteria</taxon>
        <taxon>Pseudomonadati</taxon>
        <taxon>Spirochaetota</taxon>
        <taxon>Spirochaetia</taxon>
        <taxon>Spirochaetales</taxon>
        <taxon>Treponemataceae</taxon>
        <taxon>Treponema</taxon>
    </lineage>
</organism>